<dbReference type="EMBL" id="JBHSWU010001062">
    <property type="protein sequence ID" value="MFC6726361.1"/>
    <property type="molecule type" value="Genomic_DNA"/>
</dbReference>
<name>A0ABD5S484_9EURY</name>
<comment type="caution">
    <text evidence="4">The sequence shown here is derived from an EMBL/GenBank/DDBJ whole genome shotgun (WGS) entry which is preliminary data.</text>
</comment>
<dbReference type="PANTHER" id="PTHR36852:SF1">
    <property type="entry name" value="PROTEIN GVPL 2"/>
    <property type="match status" value="1"/>
</dbReference>
<keyword evidence="1" id="KW-0304">Gas vesicle</keyword>
<evidence type="ECO:0000313" key="5">
    <source>
        <dbReference type="Proteomes" id="UP001596328"/>
    </source>
</evidence>
<accession>A0ABD5S484</accession>
<comment type="similarity">
    <text evidence="3">Belongs to the gas vesicle GvpF/GvpL family.</text>
</comment>
<comment type="subcellular location">
    <subcellularLocation>
        <location evidence="2">Gas vesicle</location>
    </subcellularLocation>
</comment>
<dbReference type="Pfam" id="PF06386">
    <property type="entry name" value="GvpL_GvpF"/>
    <property type="match status" value="1"/>
</dbReference>
<gene>
    <name evidence="4" type="ORF">ACFQE1_18735</name>
</gene>
<evidence type="ECO:0000313" key="4">
    <source>
        <dbReference type="EMBL" id="MFC6726361.1"/>
    </source>
</evidence>
<evidence type="ECO:0000256" key="3">
    <source>
        <dbReference type="ARBA" id="ARBA00035643"/>
    </source>
</evidence>
<organism evidence="4 5">
    <name type="scientific">Halobium palmae</name>
    <dbReference type="NCBI Taxonomy" id="1776492"/>
    <lineage>
        <taxon>Archaea</taxon>
        <taxon>Methanobacteriati</taxon>
        <taxon>Methanobacteriota</taxon>
        <taxon>Stenosarchaea group</taxon>
        <taxon>Halobacteria</taxon>
        <taxon>Halobacteriales</taxon>
        <taxon>Haloferacaceae</taxon>
        <taxon>Halobium</taxon>
    </lineage>
</organism>
<dbReference type="GO" id="GO:0031411">
    <property type="term" value="C:gas vesicle"/>
    <property type="evidence" value="ECO:0007669"/>
    <property type="project" value="UniProtKB-SubCell"/>
</dbReference>
<evidence type="ECO:0000256" key="1">
    <source>
        <dbReference type="ARBA" id="ARBA00022987"/>
    </source>
</evidence>
<dbReference type="AlphaFoldDB" id="A0ABD5S484"/>
<dbReference type="PANTHER" id="PTHR36852">
    <property type="entry name" value="PROTEIN GVPL 2"/>
    <property type="match status" value="1"/>
</dbReference>
<evidence type="ECO:0000256" key="2">
    <source>
        <dbReference type="ARBA" id="ARBA00035108"/>
    </source>
</evidence>
<dbReference type="InterPro" id="IPR009430">
    <property type="entry name" value="GvpL/GvpF"/>
</dbReference>
<feature type="non-terminal residue" evidence="4">
    <location>
        <position position="135"/>
    </location>
</feature>
<dbReference type="Proteomes" id="UP001596328">
    <property type="component" value="Unassembled WGS sequence"/>
</dbReference>
<keyword evidence="5" id="KW-1185">Reference proteome</keyword>
<protein>
    <submittedName>
        <fullName evidence="4">GvpL/GvpF family gas vesicle protein</fullName>
    </submittedName>
</protein>
<reference evidence="4 5" key="1">
    <citation type="journal article" date="2019" name="Int. J. Syst. Evol. Microbiol.">
        <title>The Global Catalogue of Microorganisms (GCM) 10K type strain sequencing project: providing services to taxonomists for standard genome sequencing and annotation.</title>
        <authorList>
            <consortium name="The Broad Institute Genomics Platform"/>
            <consortium name="The Broad Institute Genome Sequencing Center for Infectious Disease"/>
            <person name="Wu L."/>
            <person name="Ma J."/>
        </authorList>
    </citation>
    <scope>NUCLEOTIDE SEQUENCE [LARGE SCALE GENOMIC DNA]</scope>
    <source>
        <strain evidence="4 5">NBRC 111368</strain>
    </source>
</reference>
<proteinExistence type="inferred from homology"/>
<sequence>MSGAPDGRDESAADPPEFDEGRYLYCIVRAGEDDSFAVGGIEDGETSLVVAEGVGGTEADGGTGIAAVVQPVSAPFDSSSPKEIQRWLLRHQGVVDDAGERFGTPLPFRFDTIMRGDDEGVRAWIREERETLEAA</sequence>